<reference evidence="8 9" key="1">
    <citation type="submission" date="2019-06" db="EMBL/GenBank/DDBJ databases">
        <title>Paenimaribius caenipelagi gen. nov., sp. nov., isolated from a tidal flat.</title>
        <authorList>
            <person name="Yoon J.-H."/>
        </authorList>
    </citation>
    <scope>NUCLEOTIDE SEQUENCE [LARGE SCALE GENOMIC DNA]</scope>
    <source>
        <strain evidence="8 9">JBTF-M29</strain>
    </source>
</reference>
<dbReference type="Pfam" id="PF00892">
    <property type="entry name" value="EamA"/>
    <property type="match status" value="2"/>
</dbReference>
<evidence type="ECO:0000313" key="9">
    <source>
        <dbReference type="Proteomes" id="UP000318590"/>
    </source>
</evidence>
<feature type="transmembrane region" description="Helical" evidence="6">
    <location>
        <begin position="136"/>
        <end position="154"/>
    </location>
</feature>
<dbReference type="Proteomes" id="UP000318590">
    <property type="component" value="Unassembled WGS sequence"/>
</dbReference>
<feature type="transmembrane region" description="Helical" evidence="6">
    <location>
        <begin position="57"/>
        <end position="74"/>
    </location>
</feature>
<evidence type="ECO:0000256" key="1">
    <source>
        <dbReference type="ARBA" id="ARBA00004141"/>
    </source>
</evidence>
<keyword evidence="9" id="KW-1185">Reference proteome</keyword>
<evidence type="ECO:0000259" key="7">
    <source>
        <dbReference type="Pfam" id="PF00892"/>
    </source>
</evidence>
<sequence>MVLTGFCFVAVNILVKALGGGIPAGEAAFLRYIIGILLLLPLMLREPLRVSRTQMRVFAIRGVFQAAGVVFWFYAMTRISLAEVQVLNYLSPVYITIGAALFLGERFSWIRGLAILAALVGVILILRPGIRPIDPGHIAMLATALCFAGSYLMAKSLSGGASPTLVVIMLSLWTGLFLAPVALIEWVWPSMAQLGVLALVAAAATAGHFTMTLAFRSAPISVTQPLVFLQLVWATLAGWYLFDEKVDSYVIGGGTIIIAAVVTISIREARTRRQRSQKDTSPS</sequence>
<evidence type="ECO:0000256" key="5">
    <source>
        <dbReference type="ARBA" id="ARBA00023136"/>
    </source>
</evidence>
<evidence type="ECO:0000256" key="3">
    <source>
        <dbReference type="ARBA" id="ARBA00022692"/>
    </source>
</evidence>
<feature type="transmembrane region" description="Helical" evidence="6">
    <location>
        <begin position="29"/>
        <end position="45"/>
    </location>
</feature>
<organism evidence="8 9">
    <name type="scientific">Palleronia caenipelagi</name>
    <dbReference type="NCBI Taxonomy" id="2489174"/>
    <lineage>
        <taxon>Bacteria</taxon>
        <taxon>Pseudomonadati</taxon>
        <taxon>Pseudomonadota</taxon>
        <taxon>Alphaproteobacteria</taxon>
        <taxon>Rhodobacterales</taxon>
        <taxon>Roseobacteraceae</taxon>
        <taxon>Palleronia</taxon>
    </lineage>
</organism>
<dbReference type="InterPro" id="IPR000620">
    <property type="entry name" value="EamA_dom"/>
</dbReference>
<evidence type="ECO:0000313" key="8">
    <source>
        <dbReference type="EMBL" id="TRD20837.1"/>
    </source>
</evidence>
<dbReference type="SUPFAM" id="SSF103481">
    <property type="entry name" value="Multidrug resistance efflux transporter EmrE"/>
    <property type="match status" value="2"/>
</dbReference>
<dbReference type="AlphaFoldDB" id="A0A547Q358"/>
<keyword evidence="5 6" id="KW-0472">Membrane</keyword>
<proteinExistence type="inferred from homology"/>
<comment type="subcellular location">
    <subcellularLocation>
        <location evidence="1">Membrane</location>
        <topology evidence="1">Multi-pass membrane protein</topology>
    </subcellularLocation>
</comment>
<dbReference type="Gene3D" id="1.10.3730.20">
    <property type="match status" value="1"/>
</dbReference>
<dbReference type="PANTHER" id="PTHR22911">
    <property type="entry name" value="ACYL-MALONYL CONDENSING ENZYME-RELATED"/>
    <property type="match status" value="1"/>
</dbReference>
<name>A0A547Q358_9RHOB</name>
<evidence type="ECO:0000256" key="2">
    <source>
        <dbReference type="ARBA" id="ARBA00009853"/>
    </source>
</evidence>
<feature type="transmembrane region" description="Helical" evidence="6">
    <location>
        <begin position="248"/>
        <end position="266"/>
    </location>
</feature>
<feature type="domain" description="EamA" evidence="7">
    <location>
        <begin position="2"/>
        <end position="126"/>
    </location>
</feature>
<dbReference type="InterPro" id="IPR037185">
    <property type="entry name" value="EmrE-like"/>
</dbReference>
<dbReference type="OrthoDB" id="7374604at2"/>
<evidence type="ECO:0000256" key="4">
    <source>
        <dbReference type="ARBA" id="ARBA00022989"/>
    </source>
</evidence>
<dbReference type="PANTHER" id="PTHR22911:SF6">
    <property type="entry name" value="SOLUTE CARRIER FAMILY 35 MEMBER G1"/>
    <property type="match status" value="1"/>
</dbReference>
<feature type="transmembrane region" description="Helical" evidence="6">
    <location>
        <begin position="166"/>
        <end position="188"/>
    </location>
</feature>
<dbReference type="GO" id="GO:0016020">
    <property type="term" value="C:membrane"/>
    <property type="evidence" value="ECO:0007669"/>
    <property type="project" value="UniProtKB-SubCell"/>
</dbReference>
<feature type="transmembrane region" description="Helical" evidence="6">
    <location>
        <begin position="86"/>
        <end position="103"/>
    </location>
</feature>
<protein>
    <submittedName>
        <fullName evidence="8">DMT family transporter</fullName>
    </submittedName>
</protein>
<comment type="similarity">
    <text evidence="2">Belongs to the drug/metabolite transporter (DMT) superfamily. 10 TMS drug/metabolite exporter (DME) (TC 2.A.7.3) family.</text>
</comment>
<accession>A0A547Q358</accession>
<feature type="transmembrane region" description="Helical" evidence="6">
    <location>
        <begin position="226"/>
        <end position="242"/>
    </location>
</feature>
<keyword evidence="3 6" id="KW-0812">Transmembrane</keyword>
<feature type="transmembrane region" description="Helical" evidence="6">
    <location>
        <begin position="194"/>
        <end position="214"/>
    </location>
</feature>
<evidence type="ECO:0000256" key="6">
    <source>
        <dbReference type="SAM" id="Phobius"/>
    </source>
</evidence>
<feature type="domain" description="EamA" evidence="7">
    <location>
        <begin position="136"/>
        <end position="265"/>
    </location>
</feature>
<feature type="transmembrane region" description="Helical" evidence="6">
    <location>
        <begin position="110"/>
        <end position="130"/>
    </location>
</feature>
<gene>
    <name evidence="8" type="ORF">FEV53_09085</name>
</gene>
<comment type="caution">
    <text evidence="8">The sequence shown here is derived from an EMBL/GenBank/DDBJ whole genome shotgun (WGS) entry which is preliminary data.</text>
</comment>
<dbReference type="EMBL" id="VFSV01000012">
    <property type="protein sequence ID" value="TRD20837.1"/>
    <property type="molecule type" value="Genomic_DNA"/>
</dbReference>
<keyword evidence="4 6" id="KW-1133">Transmembrane helix</keyword>